<evidence type="ECO:0000313" key="3">
    <source>
        <dbReference type="Proteomes" id="UP000001194"/>
    </source>
</evidence>
<dbReference type="GeneID" id="6084012"/>
<feature type="region of interest" description="Disordered" evidence="1">
    <location>
        <begin position="262"/>
        <end position="311"/>
    </location>
</feature>
<feature type="region of interest" description="Disordered" evidence="1">
    <location>
        <begin position="74"/>
        <end position="93"/>
    </location>
</feature>
<reference evidence="2 3" key="1">
    <citation type="journal article" date="2008" name="Nature">
        <title>The genome of Laccaria bicolor provides insights into mycorrhizal symbiosis.</title>
        <authorList>
            <person name="Martin F."/>
            <person name="Aerts A."/>
            <person name="Ahren D."/>
            <person name="Brun A."/>
            <person name="Danchin E.G.J."/>
            <person name="Duchaussoy F."/>
            <person name="Gibon J."/>
            <person name="Kohler A."/>
            <person name="Lindquist E."/>
            <person name="Pereda V."/>
            <person name="Salamov A."/>
            <person name="Shapiro H.J."/>
            <person name="Wuyts J."/>
            <person name="Blaudez D."/>
            <person name="Buee M."/>
            <person name="Brokstein P."/>
            <person name="Canbaeck B."/>
            <person name="Cohen D."/>
            <person name="Courty P.E."/>
            <person name="Coutinho P.M."/>
            <person name="Delaruelle C."/>
            <person name="Detter J.C."/>
            <person name="Deveau A."/>
            <person name="DiFazio S."/>
            <person name="Duplessis S."/>
            <person name="Fraissinet-Tachet L."/>
            <person name="Lucic E."/>
            <person name="Frey-Klett P."/>
            <person name="Fourrey C."/>
            <person name="Feussner I."/>
            <person name="Gay G."/>
            <person name="Grimwood J."/>
            <person name="Hoegger P.J."/>
            <person name="Jain P."/>
            <person name="Kilaru S."/>
            <person name="Labbe J."/>
            <person name="Lin Y.C."/>
            <person name="Legue V."/>
            <person name="Le Tacon F."/>
            <person name="Marmeisse R."/>
            <person name="Melayah D."/>
            <person name="Montanini B."/>
            <person name="Muratet M."/>
            <person name="Nehls U."/>
            <person name="Niculita-Hirzel H."/>
            <person name="Oudot-Le Secq M.P."/>
            <person name="Peter M."/>
            <person name="Quesneville H."/>
            <person name="Rajashekar B."/>
            <person name="Reich M."/>
            <person name="Rouhier N."/>
            <person name="Schmutz J."/>
            <person name="Yin T."/>
            <person name="Chalot M."/>
            <person name="Henrissat B."/>
            <person name="Kuees U."/>
            <person name="Lucas S."/>
            <person name="Van de Peer Y."/>
            <person name="Podila G.K."/>
            <person name="Polle A."/>
            <person name="Pukkila P.J."/>
            <person name="Richardson P.M."/>
            <person name="Rouze P."/>
            <person name="Sanders I.R."/>
            <person name="Stajich J.E."/>
            <person name="Tunlid A."/>
            <person name="Tuskan G."/>
            <person name="Grigoriev I.V."/>
        </authorList>
    </citation>
    <scope>NUCLEOTIDE SEQUENCE [LARGE SCALE GENOMIC DNA]</scope>
    <source>
        <strain evidence="3">S238N-H82 / ATCC MYA-4686</strain>
    </source>
</reference>
<gene>
    <name evidence="2" type="ORF">LACBIDRAFT_333635</name>
</gene>
<evidence type="ECO:0000256" key="1">
    <source>
        <dbReference type="SAM" id="MobiDB-lite"/>
    </source>
</evidence>
<organism evidence="3">
    <name type="scientific">Laccaria bicolor (strain S238N-H82 / ATCC MYA-4686)</name>
    <name type="common">Bicoloured deceiver</name>
    <name type="synonym">Laccaria laccata var. bicolor</name>
    <dbReference type="NCBI Taxonomy" id="486041"/>
    <lineage>
        <taxon>Eukaryota</taxon>
        <taxon>Fungi</taxon>
        <taxon>Dikarya</taxon>
        <taxon>Basidiomycota</taxon>
        <taxon>Agaricomycotina</taxon>
        <taxon>Agaricomycetes</taxon>
        <taxon>Agaricomycetidae</taxon>
        <taxon>Agaricales</taxon>
        <taxon>Agaricineae</taxon>
        <taxon>Hydnangiaceae</taxon>
        <taxon>Laccaria</taxon>
    </lineage>
</organism>
<sequence length="338" mass="36092">MSASRPKRANANQHPAQILLNSTTKRRTSAQVKADNEAAAAVVATTASVAATKEAVTKARIAQLEDSIRAADRASAGQAMRPDLHKSSTSTNRVTTAPVGAMAPALVDDSAGIPVIHQKGLTYRVTRPPSSASMRSEEPVENMAIDVDADGGVSDGMTGIPPESMVDSESDGLGVGEWEDKGEDDEDFVMQQNQSDDEEAVPISVKGKQVAKGKKNKAPPRGTFRQDIQELCQNPAIAGAVVSTNKRKDVVTVDECGKKTDGGLLPGWKKQVGYQPGMKKQTLPARNVDNDQDDCDKLGEFDQEETPEDLAAVRASKPSMVKIREGQKGVELSLRVYE</sequence>
<feature type="region of interest" description="Disordered" evidence="1">
    <location>
        <begin position="1"/>
        <end position="26"/>
    </location>
</feature>
<feature type="compositionally biased region" description="Polar residues" evidence="1">
    <location>
        <begin position="10"/>
        <end position="23"/>
    </location>
</feature>
<feature type="region of interest" description="Disordered" evidence="1">
    <location>
        <begin position="193"/>
        <end position="222"/>
    </location>
</feature>
<dbReference type="HOGENOM" id="CLU_821510_0_0_1"/>
<dbReference type="KEGG" id="lbc:LACBIDRAFT_333635"/>
<dbReference type="InParanoid" id="B0DWQ4"/>
<protein>
    <submittedName>
        <fullName evidence="2">Predicted protein</fullName>
    </submittedName>
</protein>
<proteinExistence type="predicted"/>
<name>B0DWQ4_LACBS</name>
<dbReference type="EMBL" id="DS547144">
    <property type="protein sequence ID" value="EDR00973.1"/>
    <property type="molecule type" value="Genomic_DNA"/>
</dbReference>
<dbReference type="AlphaFoldDB" id="B0DWQ4"/>
<dbReference type="RefSeq" id="XP_001888368.1">
    <property type="nucleotide sequence ID" value="XM_001888333.1"/>
</dbReference>
<accession>B0DWQ4</accession>
<evidence type="ECO:0000313" key="2">
    <source>
        <dbReference type="EMBL" id="EDR00973.1"/>
    </source>
</evidence>
<keyword evidence="3" id="KW-1185">Reference proteome</keyword>
<dbReference type="Proteomes" id="UP000001194">
    <property type="component" value="Unassembled WGS sequence"/>
</dbReference>
<feature type="compositionally biased region" description="Basic residues" evidence="1">
    <location>
        <begin position="209"/>
        <end position="218"/>
    </location>
</feature>